<evidence type="ECO:0000313" key="3">
    <source>
        <dbReference type="Proteomes" id="UP001383192"/>
    </source>
</evidence>
<keyword evidence="3" id="KW-1185">Reference proteome</keyword>
<sequence>MSTATSPAELCDESRPLSLSIEGPIHSPNDHPVDSVSNSVSTTMDPPVVPPTSISEANSPTVLPRTGEANVDAANSMAPVPPIADEKVADDHDDAEENEEDEGGKRGRGKPSHFKGARLVFMQNGLKRYMELKNRQEKTKFWPSFMAELMAEFPLSKYPIPRSRLTSRETFVEKTEDEVNRLSQDGKAAYQRSLKRASATDEELYLQMAKDWMGWHQNAARKSEGGTLGAMFRAELEKKKKQIKPQFNHFVMKHPEYRTTVVDRSSETGRLDRLPSRAKAVKDLLDDLPEEEIEALKTEYSEVVMALGEDEGDEDDSTPDMAEQKSRRKNFGSFAQDVLNIWRKLTGLNLVLLAGECIDGDADYDSCVIFSKPDGCPDMDDGAGVDFDRFSNTFLHWLKEIYTRTHTDSEKTSPSHRSSSSTPTQSSSTTSTPALVQNQTSEHLGDSNNGGNRKARPREGSGKKASRKDEVSSGEETPEPSEPSDLGSGSEDEEQEDQLRKPKKAPAPVNSEGLWERNEEGLPVLLVPMCDLTREQQAAFTRECASAIGLTKAVEDLEKEIHQSRKGKKPSVSRYKGTKPTRRSSRIQNVEKAQEIDDGDGNAADTEDASMYDDRGEQGGVHDTGNVDEAGAEDTEAASANGTERVIPSIDNVQKLPAWAQAVVNGYAQVDAPQMEVWSRFDVQGCSTPFLKDYGGWLLGPQNIQRPESWTAVVYKWIEVEEEWNKRGIVAQGAQIKMLKNKRPQGFLQWFKYGRLRWEELVPSEVCVQELGHQWWIWWSSVVNPRWRPRSEGMIMPGGQGDWEVVRLPGKDGFILALVSLRWWCDLLDNPETDLLWTSTLKAVYWTLEELLKDARSLIVEDEGSNGEEDERSEVEGENNEVPKEAPGDKRKRIVNTAGRRTKRRR</sequence>
<feature type="compositionally biased region" description="Acidic residues" evidence="1">
    <location>
        <begin position="862"/>
        <end position="879"/>
    </location>
</feature>
<reference evidence="2 3" key="1">
    <citation type="submission" date="2024-01" db="EMBL/GenBank/DDBJ databases">
        <title>A draft genome for a cacao thread blight-causing isolate of Paramarasmius palmivorus.</title>
        <authorList>
            <person name="Baruah I.K."/>
            <person name="Bukari Y."/>
            <person name="Amoako-Attah I."/>
            <person name="Meinhardt L.W."/>
            <person name="Bailey B.A."/>
            <person name="Cohen S.P."/>
        </authorList>
    </citation>
    <scope>NUCLEOTIDE SEQUENCE [LARGE SCALE GENOMIC DNA]</scope>
    <source>
        <strain evidence="2 3">GH-12</strain>
    </source>
</reference>
<feature type="compositionally biased region" description="Acidic residues" evidence="1">
    <location>
        <begin position="91"/>
        <end position="102"/>
    </location>
</feature>
<proteinExistence type="predicted"/>
<name>A0AAW0B2C3_9AGAR</name>
<feature type="compositionally biased region" description="Acidic residues" evidence="1">
    <location>
        <begin position="596"/>
        <end position="611"/>
    </location>
</feature>
<evidence type="ECO:0000313" key="2">
    <source>
        <dbReference type="EMBL" id="KAK7020265.1"/>
    </source>
</evidence>
<gene>
    <name evidence="2" type="primary">RBT1_38</name>
    <name evidence="2" type="ORF">VNI00_017757</name>
</gene>
<evidence type="ECO:0000256" key="1">
    <source>
        <dbReference type="SAM" id="MobiDB-lite"/>
    </source>
</evidence>
<feature type="compositionally biased region" description="Polar residues" evidence="1">
    <location>
        <begin position="35"/>
        <end position="44"/>
    </location>
</feature>
<feature type="region of interest" description="Disordered" evidence="1">
    <location>
        <begin position="309"/>
        <end position="328"/>
    </location>
</feature>
<feature type="compositionally biased region" description="Low complexity" evidence="1">
    <location>
        <begin position="415"/>
        <end position="433"/>
    </location>
</feature>
<feature type="compositionally biased region" description="Polar residues" evidence="1">
    <location>
        <begin position="434"/>
        <end position="451"/>
    </location>
</feature>
<feature type="region of interest" description="Disordered" evidence="1">
    <location>
        <begin position="559"/>
        <end position="628"/>
    </location>
</feature>
<feature type="compositionally biased region" description="Basic residues" evidence="1">
    <location>
        <begin position="890"/>
        <end position="906"/>
    </location>
</feature>
<feature type="compositionally biased region" description="Polar residues" evidence="1">
    <location>
        <begin position="52"/>
        <end position="61"/>
    </location>
</feature>
<dbReference type="Proteomes" id="UP001383192">
    <property type="component" value="Unassembled WGS sequence"/>
</dbReference>
<dbReference type="EMBL" id="JAYKXP010000188">
    <property type="protein sequence ID" value="KAK7020265.1"/>
    <property type="molecule type" value="Genomic_DNA"/>
</dbReference>
<organism evidence="2 3">
    <name type="scientific">Paramarasmius palmivorus</name>
    <dbReference type="NCBI Taxonomy" id="297713"/>
    <lineage>
        <taxon>Eukaryota</taxon>
        <taxon>Fungi</taxon>
        <taxon>Dikarya</taxon>
        <taxon>Basidiomycota</taxon>
        <taxon>Agaricomycotina</taxon>
        <taxon>Agaricomycetes</taxon>
        <taxon>Agaricomycetidae</taxon>
        <taxon>Agaricales</taxon>
        <taxon>Marasmiineae</taxon>
        <taxon>Marasmiaceae</taxon>
        <taxon>Paramarasmius</taxon>
    </lineage>
</organism>
<feature type="region of interest" description="Disordered" evidence="1">
    <location>
        <begin position="406"/>
        <end position="516"/>
    </location>
</feature>
<feature type="region of interest" description="Disordered" evidence="1">
    <location>
        <begin position="862"/>
        <end position="906"/>
    </location>
</feature>
<feature type="compositionally biased region" description="Acidic residues" evidence="1">
    <location>
        <begin position="309"/>
        <end position="318"/>
    </location>
</feature>
<feature type="compositionally biased region" description="Basic and acidic residues" evidence="1">
    <location>
        <begin position="457"/>
        <end position="471"/>
    </location>
</feature>
<protein>
    <submittedName>
        <fullName evidence="2">SERTA domain-containing protein 3</fullName>
    </submittedName>
</protein>
<feature type="compositionally biased region" description="Basic residues" evidence="1">
    <location>
        <begin position="564"/>
        <end position="585"/>
    </location>
</feature>
<dbReference type="AlphaFoldDB" id="A0AAW0B2C3"/>
<comment type="caution">
    <text evidence="2">The sequence shown here is derived from an EMBL/GenBank/DDBJ whole genome shotgun (WGS) entry which is preliminary data.</text>
</comment>
<feature type="region of interest" description="Disordered" evidence="1">
    <location>
        <begin position="1"/>
        <end position="114"/>
    </location>
</feature>
<accession>A0AAW0B2C3</accession>